<dbReference type="Proteomes" id="UP000198634">
    <property type="component" value="Unassembled WGS sequence"/>
</dbReference>
<organism evidence="2 3">
    <name type="scientific">Thalassovita taeanensis</name>
    <dbReference type="NCBI Taxonomy" id="657014"/>
    <lineage>
        <taxon>Bacteria</taxon>
        <taxon>Pseudomonadati</taxon>
        <taxon>Pseudomonadota</taxon>
        <taxon>Alphaproteobacteria</taxon>
        <taxon>Rhodobacterales</taxon>
        <taxon>Roseobacteraceae</taxon>
        <taxon>Thalassovita</taxon>
    </lineage>
</organism>
<dbReference type="EMBL" id="FOEP01000018">
    <property type="protein sequence ID" value="SEQ96807.1"/>
    <property type="molecule type" value="Genomic_DNA"/>
</dbReference>
<gene>
    <name evidence="2" type="ORF">SAMN04488092_11814</name>
</gene>
<evidence type="ECO:0000256" key="1">
    <source>
        <dbReference type="SAM" id="SignalP"/>
    </source>
</evidence>
<evidence type="ECO:0000313" key="2">
    <source>
        <dbReference type="EMBL" id="SEQ96807.1"/>
    </source>
</evidence>
<dbReference type="STRING" id="657014.SAMN04488092_11814"/>
<name>A0A1H9KCZ1_9RHOB</name>
<keyword evidence="3" id="KW-1185">Reference proteome</keyword>
<proteinExistence type="predicted"/>
<evidence type="ECO:0000313" key="3">
    <source>
        <dbReference type="Proteomes" id="UP000198634"/>
    </source>
</evidence>
<accession>A0A1H9KCZ1</accession>
<dbReference type="RefSeq" id="WP_139246488.1">
    <property type="nucleotide sequence ID" value="NZ_FOEP01000018.1"/>
</dbReference>
<protein>
    <submittedName>
        <fullName evidence="2">Uncharacterized protein</fullName>
    </submittedName>
</protein>
<dbReference type="AlphaFoldDB" id="A0A1H9KCZ1"/>
<keyword evidence="1" id="KW-0732">Signal</keyword>
<reference evidence="2 3" key="1">
    <citation type="submission" date="2016-10" db="EMBL/GenBank/DDBJ databases">
        <authorList>
            <person name="de Groot N.N."/>
        </authorList>
    </citation>
    <scope>NUCLEOTIDE SEQUENCE [LARGE SCALE GENOMIC DNA]</scope>
    <source>
        <strain evidence="2 3">DSM 22007</strain>
    </source>
</reference>
<sequence length="478" mass="52933">MKKTILGTLCLTSSLVAAQSVAQEAGIYCSANVEVVAVGPNFNRLLFAPRSGFIQSTETELLILTPFLSPPSSLDPLLMQYLFSLYSSNSEPAEVLQDTRLLDVLLEGQDLGGTAIESLAARRTLNGAYSFFDPQLPIEISQTMRLLEGYRQEIDQSISDLTIVEAQIQRNLNERALLLDIQLQERRLSSILAAPSLYSSQWSLLDNGGEDGPRIPNPTARREAYEQMLGYLDSYFPDLFGTDASRLNNGNALDAELDLASRRRDIELALLEGEASDLMARSERIRQQLEFRRETLQSSISEVVAQIFYDVSALVPCQNCIVQLSNVSSTASFVPAGTLIGRVNDDLSSWSVLFNESFVPENADGIVILPSSAGIASFNLVIDELGERLYVDDKFLPNSWFAYSDLADLTLADNGRRSVVEVKHFNLSGPELEYARTQGALVESYDFSDSAEYLFQNWLENSRSLSVYYHSGGQQCES</sequence>
<feature type="chain" id="PRO_5009301031" evidence="1">
    <location>
        <begin position="19"/>
        <end position="478"/>
    </location>
</feature>
<feature type="signal peptide" evidence="1">
    <location>
        <begin position="1"/>
        <end position="18"/>
    </location>
</feature>